<dbReference type="InterPro" id="IPR029063">
    <property type="entry name" value="SAM-dependent_MTases_sf"/>
</dbReference>
<gene>
    <name evidence="2" type="ORF">MNOR_LOCUS31285</name>
</gene>
<feature type="non-terminal residue" evidence="2">
    <location>
        <position position="294"/>
    </location>
</feature>
<name>A0AAV2S4J8_MEGNR</name>
<evidence type="ECO:0000313" key="3">
    <source>
        <dbReference type="Proteomes" id="UP001497623"/>
    </source>
</evidence>
<dbReference type="PANTHER" id="PTHR34009:SF2">
    <property type="entry name" value="PROTEIN STAR"/>
    <property type="match status" value="1"/>
</dbReference>
<dbReference type="PANTHER" id="PTHR34009">
    <property type="entry name" value="PROTEIN STAR"/>
    <property type="match status" value="1"/>
</dbReference>
<dbReference type="EMBL" id="CAXKWB010040014">
    <property type="protein sequence ID" value="CAL4154137.1"/>
    <property type="molecule type" value="Genomic_DNA"/>
</dbReference>
<dbReference type="GO" id="GO:0005886">
    <property type="term" value="C:plasma membrane"/>
    <property type="evidence" value="ECO:0007669"/>
    <property type="project" value="TreeGrafter"/>
</dbReference>
<protein>
    <recommendedName>
        <fullName evidence="1">Methyltransferase FkbM domain-containing protein</fullName>
    </recommendedName>
</protein>
<dbReference type="GO" id="GO:0006888">
    <property type="term" value="P:endoplasmic reticulum to Golgi vesicle-mediated transport"/>
    <property type="evidence" value="ECO:0007669"/>
    <property type="project" value="TreeGrafter"/>
</dbReference>
<feature type="domain" description="Methyltransferase FkbM" evidence="1">
    <location>
        <begin position="78"/>
        <end position="236"/>
    </location>
</feature>
<dbReference type="GO" id="GO:0016197">
    <property type="term" value="P:endosomal transport"/>
    <property type="evidence" value="ECO:0007669"/>
    <property type="project" value="TreeGrafter"/>
</dbReference>
<dbReference type="Gene3D" id="3.40.50.150">
    <property type="entry name" value="Vaccinia Virus protein VP39"/>
    <property type="match status" value="1"/>
</dbReference>
<evidence type="ECO:0000259" key="1">
    <source>
        <dbReference type="Pfam" id="PF05050"/>
    </source>
</evidence>
<organism evidence="2 3">
    <name type="scientific">Meganyctiphanes norvegica</name>
    <name type="common">Northern krill</name>
    <name type="synonym">Thysanopoda norvegica</name>
    <dbReference type="NCBI Taxonomy" id="48144"/>
    <lineage>
        <taxon>Eukaryota</taxon>
        <taxon>Metazoa</taxon>
        <taxon>Ecdysozoa</taxon>
        <taxon>Arthropoda</taxon>
        <taxon>Crustacea</taxon>
        <taxon>Multicrustacea</taxon>
        <taxon>Malacostraca</taxon>
        <taxon>Eumalacostraca</taxon>
        <taxon>Eucarida</taxon>
        <taxon>Euphausiacea</taxon>
        <taxon>Euphausiidae</taxon>
        <taxon>Meganyctiphanes</taxon>
    </lineage>
</organism>
<reference evidence="2 3" key="1">
    <citation type="submission" date="2024-05" db="EMBL/GenBank/DDBJ databases">
        <authorList>
            <person name="Wallberg A."/>
        </authorList>
    </citation>
    <scope>NUCLEOTIDE SEQUENCE [LARGE SCALE GENOMIC DNA]</scope>
</reference>
<dbReference type="InterPro" id="IPR006342">
    <property type="entry name" value="FkbM_mtfrase"/>
</dbReference>
<dbReference type="Pfam" id="PF05050">
    <property type="entry name" value="Methyltransf_21"/>
    <property type="match status" value="1"/>
</dbReference>
<dbReference type="GO" id="GO:0005789">
    <property type="term" value="C:endoplasmic reticulum membrane"/>
    <property type="evidence" value="ECO:0007669"/>
    <property type="project" value="TreeGrafter"/>
</dbReference>
<keyword evidence="3" id="KW-1185">Reference proteome</keyword>
<dbReference type="GO" id="GO:0031902">
    <property type="term" value="C:late endosome membrane"/>
    <property type="evidence" value="ECO:0007669"/>
    <property type="project" value="TreeGrafter"/>
</dbReference>
<comment type="caution">
    <text evidence="2">The sequence shown here is derived from an EMBL/GenBank/DDBJ whole genome shotgun (WGS) entry which is preliminary data.</text>
</comment>
<dbReference type="GO" id="GO:0005794">
    <property type="term" value="C:Golgi apparatus"/>
    <property type="evidence" value="ECO:0007669"/>
    <property type="project" value="TreeGrafter"/>
</dbReference>
<dbReference type="Proteomes" id="UP001497623">
    <property type="component" value="Unassembled WGS sequence"/>
</dbReference>
<evidence type="ECO:0000313" key="2">
    <source>
        <dbReference type="EMBL" id="CAL4154137.1"/>
    </source>
</evidence>
<dbReference type="AlphaFoldDB" id="A0AAV2S4J8"/>
<proteinExistence type="predicted"/>
<accession>A0AAV2S4J8</accession>
<sequence length="294" mass="34897">MKFEGRLQGPISSEDPRLIQYMQDKFLVKPSNLPYNLTSNIPTNWQYLHWSHIFGWEFLHYYIKYIFQEKVNGFFFEAGALDGEFNSNTLWLESNLNWTGILVEPNPVSFESLIWKRRKAWLSNSCISEESHPRQALMLSHKQRTPNLGNRWIFEANTHEFDNIFTKNPEEIEMLFSVPAYFTSQCFPLSTYFRALNVSVVDLLSLDTQGNEWEAILTLLKTDIIVRVLFIEHVKNLTDKSIDKSFVDNIQDHSYQLVDHDDKYNYIFFWKHDSILKDMMHPQKFKRYSGKNLL</sequence>
<dbReference type="InterPro" id="IPR053202">
    <property type="entry name" value="EGF_Rcpt_Signaling_Reg"/>
</dbReference>